<evidence type="ECO:0000313" key="1">
    <source>
        <dbReference type="EMBL" id="KAJ7686071.1"/>
    </source>
</evidence>
<protein>
    <submittedName>
        <fullName evidence="1">Uncharacterized protein</fullName>
    </submittedName>
</protein>
<evidence type="ECO:0000313" key="2">
    <source>
        <dbReference type="Proteomes" id="UP001221757"/>
    </source>
</evidence>
<dbReference type="AlphaFoldDB" id="A0AAD7D9M9"/>
<reference evidence="1" key="1">
    <citation type="submission" date="2023-03" db="EMBL/GenBank/DDBJ databases">
        <title>Massive genome expansion in bonnet fungi (Mycena s.s.) driven by repeated elements and novel gene families across ecological guilds.</title>
        <authorList>
            <consortium name="Lawrence Berkeley National Laboratory"/>
            <person name="Harder C.B."/>
            <person name="Miyauchi S."/>
            <person name="Viragh M."/>
            <person name="Kuo A."/>
            <person name="Thoen E."/>
            <person name="Andreopoulos B."/>
            <person name="Lu D."/>
            <person name="Skrede I."/>
            <person name="Drula E."/>
            <person name="Henrissat B."/>
            <person name="Morin E."/>
            <person name="Kohler A."/>
            <person name="Barry K."/>
            <person name="LaButti K."/>
            <person name="Morin E."/>
            <person name="Salamov A."/>
            <person name="Lipzen A."/>
            <person name="Mereny Z."/>
            <person name="Hegedus B."/>
            <person name="Baldrian P."/>
            <person name="Stursova M."/>
            <person name="Weitz H."/>
            <person name="Taylor A."/>
            <person name="Grigoriev I.V."/>
            <person name="Nagy L.G."/>
            <person name="Martin F."/>
            <person name="Kauserud H."/>
        </authorList>
    </citation>
    <scope>NUCLEOTIDE SEQUENCE</scope>
    <source>
        <strain evidence="1">CBHHK067</strain>
    </source>
</reference>
<dbReference type="EMBL" id="JARKIE010000099">
    <property type="protein sequence ID" value="KAJ7686071.1"/>
    <property type="molecule type" value="Genomic_DNA"/>
</dbReference>
<keyword evidence="2" id="KW-1185">Reference proteome</keyword>
<dbReference type="Proteomes" id="UP001221757">
    <property type="component" value="Unassembled WGS sequence"/>
</dbReference>
<gene>
    <name evidence="1" type="ORF">B0H17DRAFT_1204459</name>
</gene>
<accession>A0AAD7D9M9</accession>
<sequence>MQAVRGVIGESGTGWCILKEVAAAADPNDGYEDVGDVFSKTSAILSGLDDAGHFGLEALAHAVDPMHSLVLPTLDFSLTFRASEAWCTVDADGPMLVDLLSENGWFESHMKNLWLS</sequence>
<proteinExistence type="predicted"/>
<comment type="caution">
    <text evidence="1">The sequence shown here is derived from an EMBL/GenBank/DDBJ whole genome shotgun (WGS) entry which is preliminary data.</text>
</comment>
<organism evidence="1 2">
    <name type="scientific">Mycena rosella</name>
    <name type="common">Pink bonnet</name>
    <name type="synonym">Agaricus rosellus</name>
    <dbReference type="NCBI Taxonomy" id="1033263"/>
    <lineage>
        <taxon>Eukaryota</taxon>
        <taxon>Fungi</taxon>
        <taxon>Dikarya</taxon>
        <taxon>Basidiomycota</taxon>
        <taxon>Agaricomycotina</taxon>
        <taxon>Agaricomycetes</taxon>
        <taxon>Agaricomycetidae</taxon>
        <taxon>Agaricales</taxon>
        <taxon>Marasmiineae</taxon>
        <taxon>Mycenaceae</taxon>
        <taxon>Mycena</taxon>
    </lineage>
</organism>
<name>A0AAD7D9M9_MYCRO</name>